<feature type="compositionally biased region" description="Polar residues" evidence="2">
    <location>
        <begin position="7"/>
        <end position="20"/>
    </location>
</feature>
<dbReference type="Proteomes" id="UP001164746">
    <property type="component" value="Chromosome 11"/>
</dbReference>
<keyword evidence="4" id="KW-1185">Reference proteome</keyword>
<name>A0ABY7FL38_MYAAR</name>
<dbReference type="PANTHER" id="PTHR31206">
    <property type="entry name" value="LP10445P"/>
    <property type="match status" value="1"/>
</dbReference>
<feature type="region of interest" description="Disordered" evidence="2">
    <location>
        <begin position="46"/>
        <end position="68"/>
    </location>
</feature>
<sequence>MNDNQEKSTFSAQPGDTDFTNISLETEVPLKKKKVPRRLIHFSDGVLEEYSTDEEEDQPPPPPPVNPRTLHWGPWMWHYASTAALKTLGVADTCGEKLAWFFGITSPKYQSAIDEFYRLKTEEEREEEQLRRYQERMAGLKTVDVCVQDGAGDIVKDKQNVGDTAYTQNVEKF</sequence>
<gene>
    <name evidence="3" type="ORF">MAR_001769</name>
</gene>
<feature type="region of interest" description="Disordered" evidence="2">
    <location>
        <begin position="1"/>
        <end position="20"/>
    </location>
</feature>
<keyword evidence="1" id="KW-0175">Coiled coil</keyword>
<organism evidence="3 4">
    <name type="scientific">Mya arenaria</name>
    <name type="common">Soft-shell clam</name>
    <dbReference type="NCBI Taxonomy" id="6604"/>
    <lineage>
        <taxon>Eukaryota</taxon>
        <taxon>Metazoa</taxon>
        <taxon>Spiralia</taxon>
        <taxon>Lophotrochozoa</taxon>
        <taxon>Mollusca</taxon>
        <taxon>Bivalvia</taxon>
        <taxon>Autobranchia</taxon>
        <taxon>Heteroconchia</taxon>
        <taxon>Euheterodonta</taxon>
        <taxon>Imparidentia</taxon>
        <taxon>Neoheterodontei</taxon>
        <taxon>Myida</taxon>
        <taxon>Myoidea</taxon>
        <taxon>Myidae</taxon>
        <taxon>Mya</taxon>
    </lineage>
</organism>
<evidence type="ECO:0000256" key="1">
    <source>
        <dbReference type="SAM" id="Coils"/>
    </source>
</evidence>
<dbReference type="InterPro" id="IPR028260">
    <property type="entry name" value="FAM177"/>
</dbReference>
<dbReference type="PANTHER" id="PTHR31206:SF1">
    <property type="entry name" value="LP10445P"/>
    <property type="match status" value="1"/>
</dbReference>
<evidence type="ECO:0000313" key="4">
    <source>
        <dbReference type="Proteomes" id="UP001164746"/>
    </source>
</evidence>
<protein>
    <submittedName>
        <fullName evidence="3">F177A-like protein</fullName>
    </submittedName>
</protein>
<reference evidence="3" key="1">
    <citation type="submission" date="2022-11" db="EMBL/GenBank/DDBJ databases">
        <title>Centuries of genome instability and evolution in soft-shell clam transmissible cancer (bioRxiv).</title>
        <authorList>
            <person name="Hart S.F.M."/>
            <person name="Yonemitsu M.A."/>
            <person name="Giersch R.M."/>
            <person name="Beal B.F."/>
            <person name="Arriagada G."/>
            <person name="Davis B.W."/>
            <person name="Ostrander E.A."/>
            <person name="Goff S.P."/>
            <person name="Metzger M.J."/>
        </authorList>
    </citation>
    <scope>NUCLEOTIDE SEQUENCE</scope>
    <source>
        <strain evidence="3">MELC-2E11</strain>
        <tissue evidence="3">Siphon/mantle</tissue>
    </source>
</reference>
<proteinExistence type="predicted"/>
<evidence type="ECO:0000313" key="3">
    <source>
        <dbReference type="EMBL" id="WAR19931.1"/>
    </source>
</evidence>
<dbReference type="Pfam" id="PF14774">
    <property type="entry name" value="FAM177"/>
    <property type="match status" value="1"/>
</dbReference>
<accession>A0ABY7FL38</accession>
<evidence type="ECO:0000256" key="2">
    <source>
        <dbReference type="SAM" id="MobiDB-lite"/>
    </source>
</evidence>
<dbReference type="EMBL" id="CP111022">
    <property type="protein sequence ID" value="WAR19931.1"/>
    <property type="molecule type" value="Genomic_DNA"/>
</dbReference>
<feature type="coiled-coil region" evidence="1">
    <location>
        <begin position="116"/>
        <end position="143"/>
    </location>
</feature>
<feature type="compositionally biased region" description="Acidic residues" evidence="2">
    <location>
        <begin position="46"/>
        <end position="58"/>
    </location>
</feature>